<evidence type="ECO:0000313" key="2">
    <source>
        <dbReference type="Proteomes" id="UP000441522"/>
    </source>
</evidence>
<dbReference type="Proteomes" id="UP000441522">
    <property type="component" value="Unassembled WGS sequence"/>
</dbReference>
<dbReference type="RefSeq" id="WP_151849707.1">
    <property type="nucleotide sequence ID" value="NZ_JANUKW010000004.1"/>
</dbReference>
<evidence type="ECO:0000313" key="1">
    <source>
        <dbReference type="EMBL" id="KAB3853224.1"/>
    </source>
</evidence>
<name>A0A6I0HF51_PHOVU</name>
<gene>
    <name evidence="1" type="ORF">GAS29_17530</name>
</gene>
<accession>A0A6I0HF51</accession>
<dbReference type="AlphaFoldDB" id="A0A6I0HF51"/>
<dbReference type="EMBL" id="WCWW01000047">
    <property type="protein sequence ID" value="KAB3853224.1"/>
    <property type="molecule type" value="Genomic_DNA"/>
</dbReference>
<reference evidence="1 2" key="1">
    <citation type="journal article" date="2019" name="Nat. Med.">
        <title>A library of human gut bacterial isolates paired with longitudinal multiomics data enables mechanistic microbiome research.</title>
        <authorList>
            <person name="Poyet M."/>
            <person name="Groussin M."/>
            <person name="Gibbons S.M."/>
            <person name="Avila-Pacheco J."/>
            <person name="Jiang X."/>
            <person name="Kearney S.M."/>
            <person name="Perrotta A.R."/>
            <person name="Berdy B."/>
            <person name="Zhao S."/>
            <person name="Lieberman T.D."/>
            <person name="Swanson P.K."/>
            <person name="Smith M."/>
            <person name="Roesemann S."/>
            <person name="Alexander J.E."/>
            <person name="Rich S.A."/>
            <person name="Livny J."/>
            <person name="Vlamakis H."/>
            <person name="Clish C."/>
            <person name="Bullock K."/>
            <person name="Deik A."/>
            <person name="Scott J."/>
            <person name="Pierce K.A."/>
            <person name="Xavier R.J."/>
            <person name="Alm E.J."/>
        </authorList>
    </citation>
    <scope>NUCLEOTIDE SEQUENCE [LARGE SCALE GENOMIC DNA]</scope>
    <source>
        <strain evidence="1 2">BIOML-A5</strain>
    </source>
</reference>
<protein>
    <submittedName>
        <fullName evidence="1">Uncharacterized protein</fullName>
    </submittedName>
</protein>
<proteinExistence type="predicted"/>
<comment type="caution">
    <text evidence="1">The sequence shown here is derived from an EMBL/GenBank/DDBJ whole genome shotgun (WGS) entry which is preliminary data.</text>
</comment>
<organism evidence="1 2">
    <name type="scientific">Phocaeicola vulgatus</name>
    <name type="common">Bacteroides vulgatus</name>
    <dbReference type="NCBI Taxonomy" id="821"/>
    <lineage>
        <taxon>Bacteria</taxon>
        <taxon>Pseudomonadati</taxon>
        <taxon>Bacteroidota</taxon>
        <taxon>Bacteroidia</taxon>
        <taxon>Bacteroidales</taxon>
        <taxon>Bacteroidaceae</taxon>
        <taxon>Phocaeicola</taxon>
    </lineage>
</organism>
<sequence>MMKSDIDIAKFVYHKIKGSSLESDITGKLSDRGRPNKSDREDIVISVLANEGCGQIQRAYVNVNVYVRDQWNARTKAWEKNTQRVGELCELCKFLFFIRKDEYHTVPSKCSQKTNPTGVSFEDGHTEHFINNKLYIEINNE</sequence>